<dbReference type="AlphaFoldDB" id="B4VT97"/>
<reference evidence="1 2" key="1">
    <citation type="submission" date="2008-07" db="EMBL/GenBank/DDBJ databases">
        <authorList>
            <person name="Tandeau de Marsac N."/>
            <person name="Ferriera S."/>
            <person name="Johnson J."/>
            <person name="Kravitz S."/>
            <person name="Beeson K."/>
            <person name="Sutton G."/>
            <person name="Rogers Y.-H."/>
            <person name="Friedman R."/>
            <person name="Frazier M."/>
            <person name="Venter J.C."/>
        </authorList>
    </citation>
    <scope>NUCLEOTIDE SEQUENCE [LARGE SCALE GENOMIC DNA]</scope>
    <source>
        <strain evidence="1 2">PCC 7420</strain>
    </source>
</reference>
<evidence type="ECO:0000313" key="1">
    <source>
        <dbReference type="EMBL" id="EDX74929.1"/>
    </source>
</evidence>
<keyword evidence="2" id="KW-1185">Reference proteome</keyword>
<dbReference type="STRING" id="118168.MC7420_803"/>
<dbReference type="EMBL" id="DS989851">
    <property type="protein sequence ID" value="EDX74929.1"/>
    <property type="molecule type" value="Genomic_DNA"/>
</dbReference>
<dbReference type="Proteomes" id="UP000003835">
    <property type="component" value="Unassembled WGS sequence"/>
</dbReference>
<accession>B4VT97</accession>
<protein>
    <submittedName>
        <fullName evidence="1">Uncharacterized protein</fullName>
    </submittedName>
</protein>
<proteinExistence type="predicted"/>
<gene>
    <name evidence="1" type="ORF">MC7420_803</name>
</gene>
<name>B4VT97_9CYAN</name>
<organism evidence="1 2">
    <name type="scientific">Coleofasciculus chthonoplastes PCC 7420</name>
    <dbReference type="NCBI Taxonomy" id="118168"/>
    <lineage>
        <taxon>Bacteria</taxon>
        <taxon>Bacillati</taxon>
        <taxon>Cyanobacteriota</taxon>
        <taxon>Cyanophyceae</taxon>
        <taxon>Coleofasciculales</taxon>
        <taxon>Coleofasciculaceae</taxon>
        <taxon>Coleofasciculus</taxon>
    </lineage>
</organism>
<dbReference type="HOGENOM" id="CLU_2713619_0_0_3"/>
<dbReference type="eggNOG" id="ENOG5032ZWU">
    <property type="taxonomic scope" value="Bacteria"/>
</dbReference>
<sequence length="71" mass="8087">MGIENRRWKGLFAPTEVVELKQMCLTPGQMFQPGQYKAEDLPEIAFEMGLVESVTNRETQQDKVDPASEKD</sequence>
<evidence type="ECO:0000313" key="2">
    <source>
        <dbReference type="Proteomes" id="UP000003835"/>
    </source>
</evidence>
<dbReference type="RefSeq" id="WP_006101749.1">
    <property type="nucleotide sequence ID" value="NZ_DS989851.1"/>
</dbReference>
<dbReference type="OrthoDB" id="532178at2"/>